<keyword evidence="1" id="KW-0808">Transferase</keyword>
<dbReference type="PANTHER" id="PTHR13947:SF37">
    <property type="entry name" value="LD18367P"/>
    <property type="match status" value="1"/>
</dbReference>
<proteinExistence type="predicted"/>
<dbReference type="Gene3D" id="3.40.630.30">
    <property type="match status" value="1"/>
</dbReference>
<dbReference type="InParanoid" id="A0A0D0D449"/>
<evidence type="ECO:0000259" key="3">
    <source>
        <dbReference type="PROSITE" id="PS51186"/>
    </source>
</evidence>
<keyword evidence="2" id="KW-0812">Transmembrane</keyword>
<protein>
    <recommendedName>
        <fullName evidence="3">N-acetyltransferase domain-containing protein</fullName>
    </recommendedName>
</protein>
<dbReference type="PANTHER" id="PTHR13947">
    <property type="entry name" value="GNAT FAMILY N-ACETYLTRANSFERASE"/>
    <property type="match status" value="1"/>
</dbReference>
<sequence length="273" mass="31026">MVDHEAVIRPYRSDDEKLVKFTVGKAVMEALAVANRRAAFHPLTLSVWVAASCIMIQSLGWWPEPEHGWLGWLSPLPAFGCLGFAILFALDWINRPYFEELTSDVLHRPDLADIHKYYARSPSSGIFILEYGSRFIGLIAIDASTDSRSNQSFVKKTEDGKFFADKSKDFYSKGTTSTATIRHFYVEEPFRKSEVQNDLLQFAARHAFTMAEDVQGLETLATPLLDYVYRSLGELGFTVEKHISKVGVYGWTLDLMSLEKVRWKEDEGKRPSI</sequence>
<dbReference type="AlphaFoldDB" id="A0A0D0D449"/>
<name>A0A0D0D449_9AGAM</name>
<dbReference type="Proteomes" id="UP000054538">
    <property type="component" value="Unassembled WGS sequence"/>
</dbReference>
<reference evidence="5" key="2">
    <citation type="submission" date="2015-01" db="EMBL/GenBank/DDBJ databases">
        <title>Evolutionary Origins and Diversification of the Mycorrhizal Mutualists.</title>
        <authorList>
            <consortium name="DOE Joint Genome Institute"/>
            <consortium name="Mycorrhizal Genomics Consortium"/>
            <person name="Kohler A."/>
            <person name="Kuo A."/>
            <person name="Nagy L.G."/>
            <person name="Floudas D."/>
            <person name="Copeland A."/>
            <person name="Barry K.W."/>
            <person name="Cichocki N."/>
            <person name="Veneault-Fourrey C."/>
            <person name="LaButti K."/>
            <person name="Lindquist E.A."/>
            <person name="Lipzen A."/>
            <person name="Lundell T."/>
            <person name="Morin E."/>
            <person name="Murat C."/>
            <person name="Riley R."/>
            <person name="Ohm R."/>
            <person name="Sun H."/>
            <person name="Tunlid A."/>
            <person name="Henrissat B."/>
            <person name="Grigoriev I.V."/>
            <person name="Hibbett D.S."/>
            <person name="Martin F."/>
        </authorList>
    </citation>
    <scope>NUCLEOTIDE SEQUENCE [LARGE SCALE GENOMIC DNA]</scope>
    <source>
        <strain evidence="5">Ve08.2h10</strain>
    </source>
</reference>
<keyword evidence="5" id="KW-1185">Reference proteome</keyword>
<evidence type="ECO:0000313" key="5">
    <source>
        <dbReference type="Proteomes" id="UP000054538"/>
    </source>
</evidence>
<dbReference type="InterPro" id="IPR016181">
    <property type="entry name" value="Acyl_CoA_acyltransferase"/>
</dbReference>
<dbReference type="InterPro" id="IPR000182">
    <property type="entry name" value="GNAT_dom"/>
</dbReference>
<feature type="transmembrane region" description="Helical" evidence="2">
    <location>
        <begin position="45"/>
        <end position="63"/>
    </location>
</feature>
<dbReference type="GO" id="GO:0008080">
    <property type="term" value="F:N-acetyltransferase activity"/>
    <property type="evidence" value="ECO:0007669"/>
    <property type="project" value="InterPro"/>
</dbReference>
<dbReference type="InterPro" id="IPR050769">
    <property type="entry name" value="NAT_camello-type"/>
</dbReference>
<accession>A0A0D0D449</accession>
<reference evidence="4 5" key="1">
    <citation type="submission" date="2014-04" db="EMBL/GenBank/DDBJ databases">
        <authorList>
            <consortium name="DOE Joint Genome Institute"/>
            <person name="Kuo A."/>
            <person name="Kohler A."/>
            <person name="Jargeat P."/>
            <person name="Nagy L.G."/>
            <person name="Floudas D."/>
            <person name="Copeland A."/>
            <person name="Barry K.W."/>
            <person name="Cichocki N."/>
            <person name="Veneault-Fourrey C."/>
            <person name="LaButti K."/>
            <person name="Lindquist E.A."/>
            <person name="Lipzen A."/>
            <person name="Lundell T."/>
            <person name="Morin E."/>
            <person name="Murat C."/>
            <person name="Sun H."/>
            <person name="Tunlid A."/>
            <person name="Henrissat B."/>
            <person name="Grigoriev I.V."/>
            <person name="Hibbett D.S."/>
            <person name="Martin F."/>
            <person name="Nordberg H.P."/>
            <person name="Cantor M.N."/>
            <person name="Hua S.X."/>
        </authorList>
    </citation>
    <scope>NUCLEOTIDE SEQUENCE [LARGE SCALE GENOMIC DNA]</scope>
    <source>
        <strain evidence="4 5">Ve08.2h10</strain>
    </source>
</reference>
<keyword evidence="2" id="KW-0472">Membrane</keyword>
<gene>
    <name evidence="4" type="ORF">PAXRUDRAFT_153398</name>
</gene>
<feature type="domain" description="N-acetyltransferase" evidence="3">
    <location>
        <begin position="85"/>
        <end position="261"/>
    </location>
</feature>
<dbReference type="SUPFAM" id="SSF55729">
    <property type="entry name" value="Acyl-CoA N-acyltransferases (Nat)"/>
    <property type="match status" value="1"/>
</dbReference>
<dbReference type="EMBL" id="KN825604">
    <property type="protein sequence ID" value="KIK82928.1"/>
    <property type="molecule type" value="Genomic_DNA"/>
</dbReference>
<dbReference type="OrthoDB" id="2564232at2759"/>
<keyword evidence="2" id="KW-1133">Transmembrane helix</keyword>
<dbReference type="HOGENOM" id="CLU_084809_0_0_1"/>
<evidence type="ECO:0000256" key="1">
    <source>
        <dbReference type="ARBA" id="ARBA00022679"/>
    </source>
</evidence>
<evidence type="ECO:0000256" key="2">
    <source>
        <dbReference type="SAM" id="Phobius"/>
    </source>
</evidence>
<dbReference type="PROSITE" id="PS51186">
    <property type="entry name" value="GNAT"/>
    <property type="match status" value="1"/>
</dbReference>
<organism evidence="4 5">
    <name type="scientific">Paxillus rubicundulus Ve08.2h10</name>
    <dbReference type="NCBI Taxonomy" id="930991"/>
    <lineage>
        <taxon>Eukaryota</taxon>
        <taxon>Fungi</taxon>
        <taxon>Dikarya</taxon>
        <taxon>Basidiomycota</taxon>
        <taxon>Agaricomycotina</taxon>
        <taxon>Agaricomycetes</taxon>
        <taxon>Agaricomycetidae</taxon>
        <taxon>Boletales</taxon>
        <taxon>Paxilineae</taxon>
        <taxon>Paxillaceae</taxon>
        <taxon>Paxillus</taxon>
    </lineage>
</organism>
<evidence type="ECO:0000313" key="4">
    <source>
        <dbReference type="EMBL" id="KIK82928.1"/>
    </source>
</evidence>
<feature type="transmembrane region" description="Helical" evidence="2">
    <location>
        <begin position="69"/>
        <end position="90"/>
    </location>
</feature>